<dbReference type="KEGG" id="asl:Aeqsu_0783"/>
<dbReference type="InterPro" id="IPR036390">
    <property type="entry name" value="WH_DNA-bd_sf"/>
</dbReference>
<dbReference type="InterPro" id="IPR052362">
    <property type="entry name" value="HTH-GbsR_regulator"/>
</dbReference>
<dbReference type="STRING" id="746697.Aeqsu_0783"/>
<organism evidence="4 5">
    <name type="scientific">Aequorivita sublithincola (strain DSM 14238 / LMG 21431 / ACAM 643 / 9-3)</name>
    <dbReference type="NCBI Taxonomy" id="746697"/>
    <lineage>
        <taxon>Bacteria</taxon>
        <taxon>Pseudomonadati</taxon>
        <taxon>Bacteroidota</taxon>
        <taxon>Flavobacteriia</taxon>
        <taxon>Flavobacteriales</taxon>
        <taxon>Flavobacteriaceae</taxon>
        <taxon>Aequorivita</taxon>
    </lineage>
</organism>
<dbReference type="SUPFAM" id="SSF46785">
    <property type="entry name" value="Winged helix' DNA-binding domain"/>
    <property type="match status" value="1"/>
</dbReference>
<dbReference type="GO" id="GO:0003677">
    <property type="term" value="F:DNA binding"/>
    <property type="evidence" value="ECO:0007669"/>
    <property type="project" value="UniProtKB-KW"/>
</dbReference>
<keyword evidence="5" id="KW-1185">Reference proteome</keyword>
<dbReference type="InterPro" id="IPR036388">
    <property type="entry name" value="WH-like_DNA-bd_sf"/>
</dbReference>
<dbReference type="PATRIC" id="fig|746697.3.peg.786"/>
<accession>I3YTH1</accession>
<sequence length="166" mass="19408">MIKENISKENSLLIEEIGLVIEERADLPPLAARIYATLILASDDGLTFEDITEMHQASKSAASNNLNVLFKLEYVAYFTKPGERKRYLKASKFYVKTAIEKYSELFEKEVRVVGKINEFNRKYNPEKFKNERSEGILYQEYLTNLTEGFKKKMKEVENMQQQEDIF</sequence>
<dbReference type="EMBL" id="CP003280">
    <property type="protein sequence ID" value="AFL80289.1"/>
    <property type="molecule type" value="Genomic_DNA"/>
</dbReference>
<dbReference type="eggNOG" id="COG1510">
    <property type="taxonomic scope" value="Bacteria"/>
</dbReference>
<protein>
    <recommendedName>
        <fullName evidence="6">Transcriptional regulator</fullName>
    </recommendedName>
</protein>
<keyword evidence="3" id="KW-0804">Transcription</keyword>
<evidence type="ECO:0000313" key="4">
    <source>
        <dbReference type="EMBL" id="AFL80289.1"/>
    </source>
</evidence>
<dbReference type="PANTHER" id="PTHR38465">
    <property type="entry name" value="HTH-TYPE TRANSCRIPTIONAL REGULATOR MJ1563-RELATED"/>
    <property type="match status" value="1"/>
</dbReference>
<dbReference type="RefSeq" id="WP_014781547.1">
    <property type="nucleotide sequence ID" value="NC_018013.1"/>
</dbReference>
<evidence type="ECO:0000256" key="3">
    <source>
        <dbReference type="ARBA" id="ARBA00023163"/>
    </source>
</evidence>
<reference evidence="4 5" key="1">
    <citation type="submission" date="2012-06" db="EMBL/GenBank/DDBJ databases">
        <title>The complete genome of Aequorivita sublithincola DSM 14238.</title>
        <authorList>
            <consortium name="US DOE Joint Genome Institute (JGI-PGF)"/>
            <person name="Lucas S."/>
            <person name="Copeland A."/>
            <person name="Lapidus A."/>
            <person name="Goodwin L."/>
            <person name="Pitluck S."/>
            <person name="Peters L."/>
            <person name="Munk A.C.C."/>
            <person name="Kyrpides N."/>
            <person name="Mavromatis K."/>
            <person name="Pagani I."/>
            <person name="Ivanova N."/>
            <person name="Ovchinnikova G."/>
            <person name="Zeytun A."/>
            <person name="Detter J.C."/>
            <person name="Han C."/>
            <person name="Land M."/>
            <person name="Hauser L."/>
            <person name="Markowitz V."/>
            <person name="Cheng J.-F."/>
            <person name="Hugenholtz P."/>
            <person name="Woyke T."/>
            <person name="Wu D."/>
            <person name="Tindall B."/>
            <person name="Faehnrich R."/>
            <person name="Brambilla E."/>
            <person name="Klenk H.-P."/>
            <person name="Eisen J.A."/>
        </authorList>
    </citation>
    <scope>NUCLEOTIDE SEQUENCE [LARGE SCALE GENOMIC DNA]</scope>
    <source>
        <strain evidence="5">DSM 14238 / LMG 21431 / ACAM 643 / 9-3</strain>
    </source>
</reference>
<evidence type="ECO:0000313" key="5">
    <source>
        <dbReference type="Proteomes" id="UP000006049"/>
    </source>
</evidence>
<keyword evidence="1" id="KW-0805">Transcription regulation</keyword>
<dbReference type="OrthoDB" id="1807857at2"/>
<evidence type="ECO:0000256" key="1">
    <source>
        <dbReference type="ARBA" id="ARBA00023015"/>
    </source>
</evidence>
<name>I3YTH1_AEQSU</name>
<dbReference type="Gene3D" id="1.10.10.10">
    <property type="entry name" value="Winged helix-like DNA-binding domain superfamily/Winged helix DNA-binding domain"/>
    <property type="match status" value="1"/>
</dbReference>
<evidence type="ECO:0008006" key="6">
    <source>
        <dbReference type="Google" id="ProtNLM"/>
    </source>
</evidence>
<gene>
    <name evidence="4" type="ordered locus">Aeqsu_0783</name>
</gene>
<dbReference type="Proteomes" id="UP000006049">
    <property type="component" value="Chromosome"/>
</dbReference>
<dbReference type="AlphaFoldDB" id="I3YTH1"/>
<keyword evidence="2" id="KW-0238">DNA-binding</keyword>
<dbReference type="PANTHER" id="PTHR38465:SF1">
    <property type="entry name" value="HTH-TYPE TRANSCRIPTIONAL REGULATOR MJ1563-RELATED"/>
    <property type="match status" value="1"/>
</dbReference>
<proteinExistence type="predicted"/>
<dbReference type="HOGENOM" id="CLU_120349_3_0_10"/>
<evidence type="ECO:0000256" key="2">
    <source>
        <dbReference type="ARBA" id="ARBA00023125"/>
    </source>
</evidence>